<comment type="caution">
    <text evidence="1">The sequence shown here is derived from an EMBL/GenBank/DDBJ whole genome shotgun (WGS) entry which is preliminary data.</text>
</comment>
<organism evidence="1 2">
    <name type="scientific">Acinetobacter bouvetii</name>
    <dbReference type="NCBI Taxonomy" id="202951"/>
    <lineage>
        <taxon>Bacteria</taxon>
        <taxon>Pseudomonadati</taxon>
        <taxon>Pseudomonadota</taxon>
        <taxon>Gammaproteobacteria</taxon>
        <taxon>Moraxellales</taxon>
        <taxon>Moraxellaceae</taxon>
        <taxon>Acinetobacter</taxon>
    </lineage>
</organism>
<accession>A0A4Q7B0Q8</accession>
<name>A0A4Q7B0Q8_9GAMM</name>
<reference evidence="1 2" key="1">
    <citation type="submission" date="2019-02" db="EMBL/GenBank/DDBJ databases">
        <title>The Batch Genome Submission of Acinetobacter spp. strains.</title>
        <authorList>
            <person name="Qin J."/>
            <person name="Hu Y."/>
            <person name="Ye H."/>
            <person name="Wei L."/>
            <person name="Feng Y."/>
            <person name="Zong Z."/>
        </authorList>
    </citation>
    <scope>NUCLEOTIDE SEQUENCE [LARGE SCALE GENOMIC DNA]</scope>
    <source>
        <strain evidence="1 2">WCHABo060081</strain>
    </source>
</reference>
<dbReference type="EMBL" id="SGSU01000010">
    <property type="protein sequence ID" value="RZG66526.1"/>
    <property type="molecule type" value="Genomic_DNA"/>
</dbReference>
<gene>
    <name evidence="1" type="ORF">EXE25_09720</name>
</gene>
<evidence type="ECO:0000313" key="1">
    <source>
        <dbReference type="EMBL" id="RZG66526.1"/>
    </source>
</evidence>
<protein>
    <submittedName>
        <fullName evidence="1">Uncharacterized protein</fullName>
    </submittedName>
</protein>
<evidence type="ECO:0000313" key="2">
    <source>
        <dbReference type="Proteomes" id="UP000293483"/>
    </source>
</evidence>
<sequence length="72" mass="8800">MKDGKWLAYRNFEEESDYWELSEITVEIKNGWYWTTDIEHAKCFMDYQDAANFLSKKRGSFWDSAEVKRYKL</sequence>
<proteinExistence type="predicted"/>
<dbReference type="Proteomes" id="UP000293483">
    <property type="component" value="Unassembled WGS sequence"/>
</dbReference>
<dbReference type="AlphaFoldDB" id="A0A4Q7B0Q8"/>